<name>A0A841HTI0_9GAMM</name>
<feature type="domain" description="N-acetyltransferase" evidence="1">
    <location>
        <begin position="6"/>
        <end position="136"/>
    </location>
</feature>
<evidence type="ECO:0000259" key="1">
    <source>
        <dbReference type="PROSITE" id="PS51186"/>
    </source>
</evidence>
<dbReference type="EMBL" id="JACHHZ010000005">
    <property type="protein sequence ID" value="MBB6095520.1"/>
    <property type="molecule type" value="Genomic_DNA"/>
</dbReference>
<protein>
    <submittedName>
        <fullName evidence="2">GNAT superfamily N-acetyltransferase</fullName>
    </submittedName>
</protein>
<organism evidence="2 3">
    <name type="scientific">Povalibacter uvarum</name>
    <dbReference type="NCBI Taxonomy" id="732238"/>
    <lineage>
        <taxon>Bacteria</taxon>
        <taxon>Pseudomonadati</taxon>
        <taxon>Pseudomonadota</taxon>
        <taxon>Gammaproteobacteria</taxon>
        <taxon>Steroidobacterales</taxon>
        <taxon>Steroidobacteraceae</taxon>
        <taxon>Povalibacter</taxon>
    </lineage>
</organism>
<dbReference type="Gene3D" id="3.40.630.30">
    <property type="match status" value="1"/>
</dbReference>
<keyword evidence="2" id="KW-0808">Transferase</keyword>
<dbReference type="PANTHER" id="PTHR43233">
    <property type="entry name" value="FAMILY N-ACETYLTRANSFERASE, PUTATIVE (AFU_ORTHOLOGUE AFUA_6G03350)-RELATED"/>
    <property type="match status" value="1"/>
</dbReference>
<gene>
    <name evidence="2" type="ORF">HNQ60_004410</name>
</gene>
<dbReference type="PANTHER" id="PTHR43233:SF1">
    <property type="entry name" value="FAMILY N-ACETYLTRANSFERASE, PUTATIVE (AFU_ORTHOLOGUE AFUA_6G03350)-RELATED"/>
    <property type="match status" value="1"/>
</dbReference>
<proteinExistence type="predicted"/>
<dbReference type="Pfam" id="PF13508">
    <property type="entry name" value="Acetyltransf_7"/>
    <property type="match status" value="1"/>
</dbReference>
<dbReference type="InterPro" id="IPR016181">
    <property type="entry name" value="Acyl_CoA_acyltransferase"/>
</dbReference>
<accession>A0A841HTI0</accession>
<comment type="caution">
    <text evidence="2">The sequence shown here is derived from an EMBL/GenBank/DDBJ whole genome shotgun (WGS) entry which is preliminary data.</text>
</comment>
<keyword evidence="3" id="KW-1185">Reference proteome</keyword>
<dbReference type="GO" id="GO:0016747">
    <property type="term" value="F:acyltransferase activity, transferring groups other than amino-acyl groups"/>
    <property type="evidence" value="ECO:0007669"/>
    <property type="project" value="InterPro"/>
</dbReference>
<dbReference type="SUPFAM" id="SSF55729">
    <property type="entry name" value="Acyl-CoA N-acyltransferases (Nat)"/>
    <property type="match status" value="1"/>
</dbReference>
<evidence type="ECO:0000313" key="3">
    <source>
        <dbReference type="Proteomes" id="UP000588068"/>
    </source>
</evidence>
<dbReference type="RefSeq" id="WP_184334878.1">
    <property type="nucleotide sequence ID" value="NZ_JACHHZ010000005.1"/>
</dbReference>
<sequence length="146" mass="16304">MTEEISITTDKSRFDVDAIHAFLASTYWSPGLPRVVLEKAIANSLCFGLFSGSKQIGFARVTTDKATFAYLADVYVLDEYRGQGLSKRLMTTILAHPDLQGLRRFMLATRDAHGLYRQFGFKPPANPDALMEIHRPDVYRSAGQAT</sequence>
<dbReference type="AlphaFoldDB" id="A0A841HTI0"/>
<dbReference type="CDD" id="cd04301">
    <property type="entry name" value="NAT_SF"/>
    <property type="match status" value="1"/>
</dbReference>
<dbReference type="PROSITE" id="PS51186">
    <property type="entry name" value="GNAT"/>
    <property type="match status" value="1"/>
</dbReference>
<dbReference type="Proteomes" id="UP000588068">
    <property type="component" value="Unassembled WGS sequence"/>
</dbReference>
<dbReference type="InterPro" id="IPR000182">
    <property type="entry name" value="GNAT_dom"/>
</dbReference>
<dbReference type="InterPro" id="IPR053144">
    <property type="entry name" value="Acetyltransferase_Butenolide"/>
</dbReference>
<reference evidence="2 3" key="1">
    <citation type="submission" date="2020-08" db="EMBL/GenBank/DDBJ databases">
        <title>Genomic Encyclopedia of Type Strains, Phase IV (KMG-IV): sequencing the most valuable type-strain genomes for metagenomic binning, comparative biology and taxonomic classification.</title>
        <authorList>
            <person name="Goeker M."/>
        </authorList>
    </citation>
    <scope>NUCLEOTIDE SEQUENCE [LARGE SCALE GENOMIC DNA]</scope>
    <source>
        <strain evidence="2 3">DSM 26723</strain>
    </source>
</reference>
<evidence type="ECO:0000313" key="2">
    <source>
        <dbReference type="EMBL" id="MBB6095520.1"/>
    </source>
</evidence>